<keyword evidence="2" id="KW-1185">Reference proteome</keyword>
<dbReference type="OrthoDB" id="8561818at2"/>
<proteinExistence type="predicted"/>
<dbReference type="Gene3D" id="1.20.1260.10">
    <property type="match status" value="1"/>
</dbReference>
<dbReference type="Proteomes" id="UP000235116">
    <property type="component" value="Chromosome"/>
</dbReference>
<dbReference type="RefSeq" id="WP_101893524.1">
    <property type="nucleotide sequence ID" value="NZ_CP022684.1"/>
</dbReference>
<gene>
    <name evidence="1" type="ORF">Kalk_07095</name>
</gene>
<evidence type="ECO:0000313" key="2">
    <source>
        <dbReference type="Proteomes" id="UP000235116"/>
    </source>
</evidence>
<dbReference type="InterPro" id="IPR012347">
    <property type="entry name" value="Ferritin-like"/>
</dbReference>
<organism evidence="1 2">
    <name type="scientific">Ketobacter alkanivorans</name>
    <dbReference type="NCBI Taxonomy" id="1917421"/>
    <lineage>
        <taxon>Bacteria</taxon>
        <taxon>Pseudomonadati</taxon>
        <taxon>Pseudomonadota</taxon>
        <taxon>Gammaproteobacteria</taxon>
        <taxon>Pseudomonadales</taxon>
        <taxon>Ketobacteraceae</taxon>
        <taxon>Ketobacter</taxon>
    </lineage>
</organism>
<dbReference type="KEGG" id="kak:Kalk_07095"/>
<protein>
    <recommendedName>
        <fullName evidence="3">Rubrerythrin</fullName>
    </recommendedName>
</protein>
<dbReference type="AlphaFoldDB" id="A0A2K9LIL4"/>
<evidence type="ECO:0008006" key="3">
    <source>
        <dbReference type="Google" id="ProtNLM"/>
    </source>
</evidence>
<reference evidence="2" key="1">
    <citation type="submission" date="2017-08" db="EMBL/GenBank/DDBJ databases">
        <title>Direct submision.</title>
        <authorList>
            <person name="Kim S.-J."/>
            <person name="Rhee S.-K."/>
        </authorList>
    </citation>
    <scope>NUCLEOTIDE SEQUENCE [LARGE SCALE GENOMIC DNA]</scope>
    <source>
        <strain evidence="2">GI5</strain>
    </source>
</reference>
<dbReference type="InterPro" id="IPR009078">
    <property type="entry name" value="Ferritin-like_SF"/>
</dbReference>
<accession>A0A2K9LIL4</accession>
<name>A0A2K9LIL4_9GAMM</name>
<dbReference type="Pfam" id="PF13668">
    <property type="entry name" value="Ferritin_2"/>
    <property type="match status" value="1"/>
</dbReference>
<dbReference type="SUPFAM" id="SSF47240">
    <property type="entry name" value="Ferritin-like"/>
    <property type="match status" value="1"/>
</dbReference>
<sequence length="173" mass="19420">MSQLLYQDEAVFLAHSVALEQEAAERLYELANAMAVHNNRPLHDLLTELAGYSEHHAAEVVKLAAGKALPTLQAWEYSWPKEESPEVFHYSSVHYLMTAEQVLQLALEVEQSAQSFYADVANRSPDPGLRAMAENFAHEEQEHVQAVQARLQQLQSSAVTLDPTDFDPPHMPE</sequence>
<dbReference type="CDD" id="cd01045">
    <property type="entry name" value="Ferritin_like_AB"/>
    <property type="match status" value="1"/>
</dbReference>
<evidence type="ECO:0000313" key="1">
    <source>
        <dbReference type="EMBL" id="AUM12188.1"/>
    </source>
</evidence>
<dbReference type="EMBL" id="CP022684">
    <property type="protein sequence ID" value="AUM12188.1"/>
    <property type="molecule type" value="Genomic_DNA"/>
</dbReference>